<reference evidence="10" key="1">
    <citation type="journal article" date="2013" name="Science">
        <title>The Amborella genome and the evolution of flowering plants.</title>
        <authorList>
            <consortium name="Amborella Genome Project"/>
        </authorList>
    </citation>
    <scope>NUCLEOTIDE SEQUENCE [LARGE SCALE GENOMIC DNA]</scope>
</reference>
<dbReference type="GO" id="GO:0003950">
    <property type="term" value="F:NAD+ poly-ADP-ribosyltransferase activity"/>
    <property type="evidence" value="ECO:0007669"/>
    <property type="project" value="InterPro"/>
</dbReference>
<protein>
    <submittedName>
        <fullName evidence="9">Uncharacterized protein</fullName>
    </submittedName>
</protein>
<feature type="domain" description="PARP catalytic" evidence="7">
    <location>
        <begin position="397"/>
        <end position="620"/>
    </location>
</feature>
<dbReference type="Gramene" id="ERN15195">
    <property type="protein sequence ID" value="ERN15195"/>
    <property type="gene ID" value="AMTR_s00056p00165600"/>
</dbReference>
<dbReference type="PROSITE" id="PS50918">
    <property type="entry name" value="WWE"/>
    <property type="match status" value="1"/>
</dbReference>
<keyword evidence="2" id="KW-0217">Developmental protein</keyword>
<dbReference type="Pfam" id="PF00644">
    <property type="entry name" value="PARP"/>
    <property type="match status" value="1"/>
</dbReference>
<evidence type="ECO:0000259" key="8">
    <source>
        <dbReference type="PROSITE" id="PS51879"/>
    </source>
</evidence>
<organism evidence="9 10">
    <name type="scientific">Amborella trichopoda</name>
    <dbReference type="NCBI Taxonomy" id="13333"/>
    <lineage>
        <taxon>Eukaryota</taxon>
        <taxon>Viridiplantae</taxon>
        <taxon>Streptophyta</taxon>
        <taxon>Embryophyta</taxon>
        <taxon>Tracheophyta</taxon>
        <taxon>Spermatophyta</taxon>
        <taxon>Magnoliopsida</taxon>
        <taxon>Amborellales</taxon>
        <taxon>Amborellaceae</taxon>
        <taxon>Amborella</taxon>
    </lineage>
</organism>
<evidence type="ECO:0000313" key="9">
    <source>
        <dbReference type="EMBL" id="ERN15195.1"/>
    </source>
</evidence>
<evidence type="ECO:0000256" key="3">
    <source>
        <dbReference type="ARBA" id="ARBA00023016"/>
    </source>
</evidence>
<evidence type="ECO:0000256" key="2">
    <source>
        <dbReference type="ARBA" id="ARBA00022473"/>
    </source>
</evidence>
<dbReference type="GO" id="GO:0005634">
    <property type="term" value="C:nucleus"/>
    <property type="evidence" value="ECO:0007669"/>
    <property type="project" value="UniProtKB-SubCell"/>
</dbReference>
<dbReference type="SUPFAM" id="SSF117839">
    <property type="entry name" value="WWE domain"/>
    <property type="match status" value="1"/>
</dbReference>
<dbReference type="InterPro" id="IPR057823">
    <property type="entry name" value="WWE_RCD1"/>
</dbReference>
<gene>
    <name evidence="9" type="ORF">AMTR_s00056p00165600</name>
</gene>
<dbReference type="InterPro" id="IPR004170">
    <property type="entry name" value="WWE_dom"/>
</dbReference>
<dbReference type="eggNOG" id="ENOG502QSEQ">
    <property type="taxonomic scope" value="Eukaryota"/>
</dbReference>
<feature type="region of interest" description="Disordered" evidence="5">
    <location>
        <begin position="614"/>
        <end position="657"/>
    </location>
</feature>
<dbReference type="InterPro" id="IPR037197">
    <property type="entry name" value="WWE_dom_sf"/>
</dbReference>
<dbReference type="EMBL" id="KI392510">
    <property type="protein sequence ID" value="ERN15195.1"/>
    <property type="molecule type" value="Genomic_DNA"/>
</dbReference>
<dbReference type="PANTHER" id="PTHR32263">
    <property type="entry name" value="INACTIVE POLY [ADP-RIBOSE] POLYMERASE SRO4-RELATED"/>
    <property type="match status" value="1"/>
</dbReference>
<comment type="subcellular location">
    <subcellularLocation>
        <location evidence="1">Nucleus</location>
    </subcellularLocation>
</comment>
<feature type="domain" description="RST" evidence="8">
    <location>
        <begin position="656"/>
        <end position="727"/>
    </location>
</feature>
<dbReference type="Gene3D" id="3.90.228.10">
    <property type="match status" value="1"/>
</dbReference>
<dbReference type="Proteomes" id="UP000017836">
    <property type="component" value="Unassembled WGS sequence"/>
</dbReference>
<dbReference type="PROSITE" id="PS51879">
    <property type="entry name" value="RST"/>
    <property type="match status" value="1"/>
</dbReference>
<keyword evidence="3" id="KW-0346">Stress response</keyword>
<evidence type="ECO:0000259" key="7">
    <source>
        <dbReference type="PROSITE" id="PS51059"/>
    </source>
</evidence>
<accession>U5CYZ9</accession>
<dbReference type="Pfam" id="PF12174">
    <property type="entry name" value="RST"/>
    <property type="match status" value="1"/>
</dbReference>
<keyword evidence="10" id="KW-1185">Reference proteome</keyword>
<dbReference type="PROSITE" id="PS51059">
    <property type="entry name" value="PARP_CATALYTIC"/>
    <property type="match status" value="1"/>
</dbReference>
<sequence length="732" mass="81056">MFFWSGQWNDFSEEATETLKEAFSEGKASVHTEIDGSSYLVDFFRMLQVDLSAGCHRSISWIDVNENCFFPKLFLGDDIFDDAEDPSGFEFEIEIQIDESKGSKVDNGVKGSKVDHEVTSLEDENMSEVSKAREKNYALVSQCNAESPRFKEAERNSKPINDVTEQKVDSLEKLDRFQCKSAVEELPIYGSDKKMAVMKELVSASRVRDANSEERDGGALARVGKVEEFQDNHVNQKEEKTDCIDIMAGLEKKFQADGVNLKKRIFGPGSLESTKPEKVMDFKGFVMEQSNEMPSSCVVSRKRLCVKKETCTLPLDVAPFSRIEPSIEEHDATISAKGATNAITNDIQNCNLTAIDIQTDGSSLTATRTSQPTSLASEVLPTICAPILMSKPDDYISNQLPRFASLGTKLVKLNDGNKAYVSIKRLFLSGFQKEMIGMISVDAIYGCSYASAVGLARLQTFQRHIEMTKNSFVSANVMYAWHGTSAKGVESIILHGFGRPVAGYGSDAYGIGIYLTPEGYPHLSVLSAEPDDNGLHHLVLCRVIMGNMEQVQCGSAQFHPRNVDFDSGVEDLCNRRRSIIWSTHMNTHILPVYVVSIKVPDPLKEVWRNEKSVQEACGVSEKNRPASRFTPQTARSDKPSHMLTEANGQSPKTSPLLGGTSKMSFPTLFSVIGKYLSPSTVGTLEHLYNEFKAGKIGKDTLIGKVRSIAGDKVLIAAINSIRSQFFRWNCIQ</sequence>
<keyword evidence="4" id="KW-0539">Nucleus</keyword>
<dbReference type="AlphaFoldDB" id="U5CYZ9"/>
<dbReference type="SUPFAM" id="SSF56399">
    <property type="entry name" value="ADP-ribosylation"/>
    <property type="match status" value="1"/>
</dbReference>
<dbReference type="InterPro" id="IPR044964">
    <property type="entry name" value="RCD1/SRO1-5"/>
</dbReference>
<evidence type="ECO:0000259" key="6">
    <source>
        <dbReference type="PROSITE" id="PS50918"/>
    </source>
</evidence>
<evidence type="ECO:0000313" key="10">
    <source>
        <dbReference type="Proteomes" id="UP000017836"/>
    </source>
</evidence>
<proteinExistence type="predicted"/>
<dbReference type="OMA" id="GTSSKCA"/>
<feature type="domain" description="WWE" evidence="6">
    <location>
        <begin position="1"/>
        <end position="61"/>
    </location>
</feature>
<evidence type="ECO:0000256" key="4">
    <source>
        <dbReference type="ARBA" id="ARBA00023242"/>
    </source>
</evidence>
<dbReference type="InterPro" id="IPR022003">
    <property type="entry name" value="RST"/>
</dbReference>
<dbReference type="Gene3D" id="3.30.720.50">
    <property type="match status" value="1"/>
</dbReference>
<evidence type="ECO:0000256" key="5">
    <source>
        <dbReference type="SAM" id="MobiDB-lite"/>
    </source>
</evidence>
<dbReference type="Pfam" id="PF23467">
    <property type="entry name" value="WWE_5"/>
    <property type="match status" value="1"/>
</dbReference>
<dbReference type="InterPro" id="IPR012317">
    <property type="entry name" value="Poly(ADP-ribose)pol_cat_dom"/>
</dbReference>
<name>U5CYZ9_AMBTC</name>
<dbReference type="PANTHER" id="PTHR32263:SF19">
    <property type="entry name" value="OS03G0230300 PROTEIN"/>
    <property type="match status" value="1"/>
</dbReference>
<evidence type="ECO:0000256" key="1">
    <source>
        <dbReference type="ARBA" id="ARBA00004123"/>
    </source>
</evidence>
<dbReference type="HOGENOM" id="CLU_378733_0_0_1"/>